<dbReference type="EMBL" id="KZ997197">
    <property type="protein sequence ID" value="RKO87731.1"/>
    <property type="molecule type" value="Genomic_DNA"/>
</dbReference>
<evidence type="ECO:0000313" key="2">
    <source>
        <dbReference type="EMBL" id="RKO87731.1"/>
    </source>
</evidence>
<dbReference type="Proteomes" id="UP000269721">
    <property type="component" value="Unassembled WGS sequence"/>
</dbReference>
<feature type="region of interest" description="Disordered" evidence="1">
    <location>
        <begin position="151"/>
        <end position="221"/>
    </location>
</feature>
<feature type="compositionally biased region" description="Gly residues" evidence="1">
    <location>
        <begin position="178"/>
        <end position="187"/>
    </location>
</feature>
<organism evidence="2 3">
    <name type="scientific">Blyttiomyces helicus</name>
    <dbReference type="NCBI Taxonomy" id="388810"/>
    <lineage>
        <taxon>Eukaryota</taxon>
        <taxon>Fungi</taxon>
        <taxon>Fungi incertae sedis</taxon>
        <taxon>Chytridiomycota</taxon>
        <taxon>Chytridiomycota incertae sedis</taxon>
        <taxon>Chytridiomycetes</taxon>
        <taxon>Chytridiomycetes incertae sedis</taxon>
        <taxon>Blyttiomyces</taxon>
    </lineage>
</organism>
<evidence type="ECO:0000313" key="3">
    <source>
        <dbReference type="Proteomes" id="UP000269721"/>
    </source>
</evidence>
<feature type="compositionally biased region" description="Basic and acidic residues" evidence="1">
    <location>
        <begin position="151"/>
        <end position="162"/>
    </location>
</feature>
<evidence type="ECO:0000256" key="1">
    <source>
        <dbReference type="SAM" id="MobiDB-lite"/>
    </source>
</evidence>
<feature type="compositionally biased region" description="Acidic residues" evidence="1">
    <location>
        <begin position="210"/>
        <end position="221"/>
    </location>
</feature>
<keyword evidence="3" id="KW-1185">Reference proteome</keyword>
<feature type="compositionally biased region" description="Basic and acidic residues" evidence="1">
    <location>
        <begin position="188"/>
        <end position="209"/>
    </location>
</feature>
<name>A0A4P9W5N5_9FUNG</name>
<gene>
    <name evidence="2" type="ORF">BDK51DRAFT_50802</name>
</gene>
<protein>
    <submittedName>
        <fullName evidence="2">Uncharacterized protein</fullName>
    </submittedName>
</protein>
<proteinExistence type="predicted"/>
<reference evidence="3" key="1">
    <citation type="journal article" date="2018" name="Nat. Microbiol.">
        <title>Leveraging single-cell genomics to expand the fungal tree of life.</title>
        <authorList>
            <person name="Ahrendt S.R."/>
            <person name="Quandt C.A."/>
            <person name="Ciobanu D."/>
            <person name="Clum A."/>
            <person name="Salamov A."/>
            <person name="Andreopoulos B."/>
            <person name="Cheng J.F."/>
            <person name="Woyke T."/>
            <person name="Pelin A."/>
            <person name="Henrissat B."/>
            <person name="Reynolds N.K."/>
            <person name="Benny G.L."/>
            <person name="Smith M.E."/>
            <person name="James T.Y."/>
            <person name="Grigoriev I.V."/>
        </authorList>
    </citation>
    <scope>NUCLEOTIDE SEQUENCE [LARGE SCALE GENOMIC DNA]</scope>
</reference>
<accession>A0A4P9W5N5</accession>
<dbReference type="AlphaFoldDB" id="A0A4P9W5N5"/>
<sequence length="221" mass="24002">MGERERGSTHDRVNLKAAANSAVEEAIEALRAKLLKCAVDFGLLKIRERRDDGGVGGQLNENDHIEMPTGGLSKGVRSRDGWFESLRVEPQGKGRTYNLFADASGVRDEAKLAEEAGLAPVGSRDVATAVLTLADPELHFGGRRSVRIVEERSRRDSRDLGGKGRTLQVDEGQTYSVGGLGGRGGDYGGREDGNSEGVDNLHDDDTERREEEEEEGLDGRR</sequence>